<dbReference type="CDD" id="cd04476">
    <property type="entry name" value="RPA1_DBD_C"/>
    <property type="match status" value="1"/>
</dbReference>
<evidence type="ECO:0000256" key="7">
    <source>
        <dbReference type="ARBA" id="ARBA00022833"/>
    </source>
</evidence>
<evidence type="ECO:0000256" key="2">
    <source>
        <dbReference type="ARBA" id="ARBA00005690"/>
    </source>
</evidence>
<evidence type="ECO:0000256" key="5">
    <source>
        <dbReference type="ARBA" id="ARBA00022763"/>
    </source>
</evidence>
<evidence type="ECO:0000313" key="16">
    <source>
        <dbReference type="Proteomes" id="UP000015106"/>
    </source>
</evidence>
<evidence type="ECO:0000256" key="8">
    <source>
        <dbReference type="ARBA" id="ARBA00023125"/>
    </source>
</evidence>
<dbReference type="Gramene" id="TuG1812G0100001228.01.T01">
    <property type="protein sequence ID" value="TuG1812G0100001228.01.T01"/>
    <property type="gene ID" value="TuG1812G0100001228.01"/>
</dbReference>
<dbReference type="Proteomes" id="UP000015106">
    <property type="component" value="Chromosome 1"/>
</dbReference>
<dbReference type="CDD" id="cd04474">
    <property type="entry name" value="RPA1_DBD_A"/>
    <property type="match status" value="1"/>
</dbReference>
<keyword evidence="8 13" id="KW-0238">DNA-binding</keyword>
<dbReference type="InterPro" id="IPR012340">
    <property type="entry name" value="NA-bd_OB-fold"/>
</dbReference>
<dbReference type="InterPro" id="IPR047192">
    <property type="entry name" value="Euk_RPA1_DBD_C"/>
</dbReference>
<reference evidence="15" key="3">
    <citation type="submission" date="2022-06" db="UniProtKB">
        <authorList>
            <consortium name="EnsemblPlants"/>
        </authorList>
    </citation>
    <scope>IDENTIFICATION</scope>
</reference>
<dbReference type="CDD" id="cd04477">
    <property type="entry name" value="RPA1N"/>
    <property type="match status" value="1"/>
</dbReference>
<dbReference type="AlphaFoldDB" id="A0A8R7P518"/>
<dbReference type="SUPFAM" id="SSF50249">
    <property type="entry name" value="Nucleic acid-binding proteins"/>
    <property type="match status" value="4"/>
</dbReference>
<dbReference type="Pfam" id="PF01336">
    <property type="entry name" value="tRNA_anti-codon"/>
    <property type="match status" value="1"/>
</dbReference>
<dbReference type="PANTHER" id="PTHR23273:SF78">
    <property type="entry name" value="REPLICATION PROTEIN A SUBUNIT"/>
    <property type="match status" value="1"/>
</dbReference>
<comment type="subunit">
    <text evidence="13">Heterotrimer of RPA1, RPA2 and RPA3 (canonical replication protein A complex).</text>
</comment>
<reference evidence="15" key="2">
    <citation type="submission" date="2018-03" db="EMBL/GenBank/DDBJ databases">
        <title>The Triticum urartu genome reveals the dynamic nature of wheat genome evolution.</title>
        <authorList>
            <person name="Ling H."/>
            <person name="Ma B."/>
            <person name="Shi X."/>
            <person name="Liu H."/>
            <person name="Dong L."/>
            <person name="Sun H."/>
            <person name="Cao Y."/>
            <person name="Gao Q."/>
            <person name="Zheng S."/>
            <person name="Li Y."/>
            <person name="Yu Y."/>
            <person name="Du H."/>
            <person name="Qi M."/>
            <person name="Li Y."/>
            <person name="Yu H."/>
            <person name="Cui Y."/>
            <person name="Wang N."/>
            <person name="Chen C."/>
            <person name="Wu H."/>
            <person name="Zhao Y."/>
            <person name="Zhang J."/>
            <person name="Li Y."/>
            <person name="Zhou W."/>
            <person name="Zhang B."/>
            <person name="Hu W."/>
            <person name="Eijk M."/>
            <person name="Tang J."/>
            <person name="Witsenboer H."/>
            <person name="Zhao S."/>
            <person name="Li Z."/>
            <person name="Zhang A."/>
            <person name="Wang D."/>
            <person name="Liang C."/>
        </authorList>
    </citation>
    <scope>NUCLEOTIDE SEQUENCE [LARGE SCALE GENOMIC DNA]</scope>
    <source>
        <strain evidence="15">cv. G1812</strain>
    </source>
</reference>
<dbReference type="GO" id="GO:0000724">
    <property type="term" value="P:double-strand break repair via homologous recombination"/>
    <property type="evidence" value="ECO:0007669"/>
    <property type="project" value="TreeGrafter"/>
</dbReference>
<name>A0A8R7P518_TRIUA</name>
<organism evidence="15 16">
    <name type="scientific">Triticum urartu</name>
    <name type="common">Red wild einkorn</name>
    <name type="synonym">Crithodium urartu</name>
    <dbReference type="NCBI Taxonomy" id="4572"/>
    <lineage>
        <taxon>Eukaryota</taxon>
        <taxon>Viridiplantae</taxon>
        <taxon>Streptophyta</taxon>
        <taxon>Embryophyta</taxon>
        <taxon>Tracheophyta</taxon>
        <taxon>Spermatophyta</taxon>
        <taxon>Magnoliopsida</taxon>
        <taxon>Liliopsida</taxon>
        <taxon>Poales</taxon>
        <taxon>Poaceae</taxon>
        <taxon>BOP clade</taxon>
        <taxon>Pooideae</taxon>
        <taxon>Triticodae</taxon>
        <taxon>Triticeae</taxon>
        <taxon>Triticinae</taxon>
        <taxon>Triticum</taxon>
    </lineage>
</organism>
<dbReference type="GeneID" id="125550363"/>
<dbReference type="GO" id="GO:0043047">
    <property type="term" value="F:single-stranded telomeric DNA binding"/>
    <property type="evidence" value="ECO:0007669"/>
    <property type="project" value="TreeGrafter"/>
</dbReference>
<dbReference type="OrthoDB" id="679191at2759"/>
<dbReference type="SUPFAM" id="SSF57756">
    <property type="entry name" value="Retrovirus zinc finger-like domains"/>
    <property type="match status" value="1"/>
</dbReference>
<evidence type="ECO:0000256" key="12">
    <source>
        <dbReference type="PROSITE-ProRule" id="PRU00047"/>
    </source>
</evidence>
<keyword evidence="5" id="KW-0227">DNA damage</keyword>
<dbReference type="SMART" id="SM00343">
    <property type="entry name" value="ZnF_C2HC"/>
    <property type="match status" value="4"/>
</dbReference>
<dbReference type="Pfam" id="PF04057">
    <property type="entry name" value="Rep-A_N"/>
    <property type="match status" value="1"/>
</dbReference>
<dbReference type="PANTHER" id="PTHR23273">
    <property type="entry name" value="REPLICATION FACTOR A 1, RFA1"/>
    <property type="match status" value="1"/>
</dbReference>
<evidence type="ECO:0000313" key="15">
    <source>
        <dbReference type="EnsemblPlants" id="TuG1812G0100001228.01.T01"/>
    </source>
</evidence>
<keyword evidence="11 13" id="KW-0539">Nucleus</keyword>
<dbReference type="GO" id="GO:0051321">
    <property type="term" value="P:meiotic cell cycle"/>
    <property type="evidence" value="ECO:0007669"/>
    <property type="project" value="TreeGrafter"/>
</dbReference>
<keyword evidence="6 12" id="KW-0863">Zinc-finger</keyword>
<keyword evidence="7 13" id="KW-0862">Zinc</keyword>
<dbReference type="GO" id="GO:0006260">
    <property type="term" value="P:DNA replication"/>
    <property type="evidence" value="ECO:0007669"/>
    <property type="project" value="UniProtKB-KW"/>
</dbReference>
<dbReference type="Pfam" id="PF16900">
    <property type="entry name" value="REPA_OB_2"/>
    <property type="match status" value="1"/>
</dbReference>
<keyword evidence="3 13" id="KW-0235">DNA replication</keyword>
<dbReference type="GO" id="GO:0007004">
    <property type="term" value="P:telomere maintenance via telomerase"/>
    <property type="evidence" value="ECO:0007669"/>
    <property type="project" value="TreeGrafter"/>
</dbReference>
<dbReference type="NCBIfam" id="TIGR00617">
    <property type="entry name" value="rpa1"/>
    <property type="match status" value="1"/>
</dbReference>
<dbReference type="GO" id="GO:0008270">
    <property type="term" value="F:zinc ion binding"/>
    <property type="evidence" value="ECO:0007669"/>
    <property type="project" value="UniProtKB-KW"/>
</dbReference>
<evidence type="ECO:0000256" key="1">
    <source>
        <dbReference type="ARBA" id="ARBA00004123"/>
    </source>
</evidence>
<feature type="domain" description="CCHC-type" evidence="14">
    <location>
        <begin position="724"/>
        <end position="738"/>
    </location>
</feature>
<dbReference type="Pfam" id="PF08646">
    <property type="entry name" value="Rep_fac-A_C"/>
    <property type="match status" value="1"/>
</dbReference>
<dbReference type="GO" id="GO:0005662">
    <property type="term" value="C:DNA replication factor A complex"/>
    <property type="evidence" value="ECO:0007669"/>
    <property type="project" value="TreeGrafter"/>
</dbReference>
<feature type="domain" description="CCHC-type" evidence="14">
    <location>
        <begin position="797"/>
        <end position="810"/>
    </location>
</feature>
<evidence type="ECO:0000259" key="14">
    <source>
        <dbReference type="PROSITE" id="PS50158"/>
    </source>
</evidence>
<evidence type="ECO:0000256" key="3">
    <source>
        <dbReference type="ARBA" id="ARBA00022705"/>
    </source>
</evidence>
<proteinExistence type="inferred from homology"/>
<dbReference type="GO" id="GO:0006289">
    <property type="term" value="P:nucleotide-excision repair"/>
    <property type="evidence" value="ECO:0007669"/>
    <property type="project" value="TreeGrafter"/>
</dbReference>
<feature type="domain" description="CCHC-type" evidence="14">
    <location>
        <begin position="831"/>
        <end position="845"/>
    </location>
</feature>
<dbReference type="InterPro" id="IPR001878">
    <property type="entry name" value="Znf_CCHC"/>
</dbReference>
<comment type="subcellular location">
    <subcellularLocation>
        <location evidence="1 13">Nucleus</location>
    </subcellularLocation>
</comment>
<dbReference type="RefSeq" id="XP_048569302.1">
    <property type="nucleotide sequence ID" value="XM_048713345.1"/>
</dbReference>
<dbReference type="FunFam" id="2.40.50.140:FF:000064">
    <property type="entry name" value="Replication protein A subunit"/>
    <property type="match status" value="1"/>
</dbReference>
<dbReference type="FunFam" id="2.40.50.140:FF:000090">
    <property type="entry name" value="Replication protein A subunit"/>
    <property type="match status" value="1"/>
</dbReference>
<reference evidence="16" key="1">
    <citation type="journal article" date="2013" name="Nature">
        <title>Draft genome of the wheat A-genome progenitor Triticum urartu.</title>
        <authorList>
            <person name="Ling H.Q."/>
            <person name="Zhao S."/>
            <person name="Liu D."/>
            <person name="Wang J."/>
            <person name="Sun H."/>
            <person name="Zhang C."/>
            <person name="Fan H."/>
            <person name="Li D."/>
            <person name="Dong L."/>
            <person name="Tao Y."/>
            <person name="Gao C."/>
            <person name="Wu H."/>
            <person name="Li Y."/>
            <person name="Cui Y."/>
            <person name="Guo X."/>
            <person name="Zheng S."/>
            <person name="Wang B."/>
            <person name="Yu K."/>
            <person name="Liang Q."/>
            <person name="Yang W."/>
            <person name="Lou X."/>
            <person name="Chen J."/>
            <person name="Feng M."/>
            <person name="Jian J."/>
            <person name="Zhang X."/>
            <person name="Luo G."/>
            <person name="Jiang Y."/>
            <person name="Liu J."/>
            <person name="Wang Z."/>
            <person name="Sha Y."/>
            <person name="Zhang B."/>
            <person name="Wu H."/>
            <person name="Tang D."/>
            <person name="Shen Q."/>
            <person name="Xue P."/>
            <person name="Zou S."/>
            <person name="Wang X."/>
            <person name="Liu X."/>
            <person name="Wang F."/>
            <person name="Yang Y."/>
            <person name="An X."/>
            <person name="Dong Z."/>
            <person name="Zhang K."/>
            <person name="Zhang X."/>
            <person name="Luo M.C."/>
            <person name="Dvorak J."/>
            <person name="Tong Y."/>
            <person name="Wang J."/>
            <person name="Yang H."/>
            <person name="Li Z."/>
            <person name="Wang D."/>
            <person name="Zhang A."/>
            <person name="Wang J."/>
        </authorList>
    </citation>
    <scope>NUCLEOTIDE SEQUENCE</scope>
    <source>
        <strain evidence="16">cv. G1812</strain>
    </source>
</reference>
<evidence type="ECO:0000256" key="9">
    <source>
        <dbReference type="ARBA" id="ARBA00023172"/>
    </source>
</evidence>
<comment type="function">
    <text evidence="13">Component of the replication protein A complex (RPA) required for DNA recombination, repair and replication. The activity of RPA is mediated by single-stranded DNA binding and protein interactions. Probably involved in repair of double-strand DNA breaks (DSBs) induced by genotoxic stresses.</text>
</comment>
<evidence type="ECO:0000256" key="10">
    <source>
        <dbReference type="ARBA" id="ARBA00023204"/>
    </source>
</evidence>
<gene>
    <name evidence="15" type="primary">LOC125550363</name>
</gene>
<dbReference type="InterPro" id="IPR036875">
    <property type="entry name" value="Znf_CCHC_sf"/>
</dbReference>
<dbReference type="EnsemblPlants" id="TuG1812G0100001228.01.T01">
    <property type="protein sequence ID" value="TuG1812G0100001228.01.T01"/>
    <property type="gene ID" value="TuG1812G0100001228.01"/>
</dbReference>
<protein>
    <recommendedName>
        <fullName evidence="13">Replication protein A subunit</fullName>
    </recommendedName>
</protein>
<dbReference type="PROSITE" id="PS50158">
    <property type="entry name" value="ZF_CCHC"/>
    <property type="match status" value="4"/>
</dbReference>
<evidence type="ECO:0000256" key="4">
    <source>
        <dbReference type="ARBA" id="ARBA00022723"/>
    </source>
</evidence>
<dbReference type="KEGG" id="tua:125550363"/>
<dbReference type="InterPro" id="IPR031657">
    <property type="entry name" value="REPA_OB_2"/>
</dbReference>
<dbReference type="InterPro" id="IPR013955">
    <property type="entry name" value="Rep_factor-A_C"/>
</dbReference>
<evidence type="ECO:0000256" key="13">
    <source>
        <dbReference type="RuleBase" id="RU364130"/>
    </source>
</evidence>
<accession>A0A8R7P518</accession>
<feature type="domain" description="CCHC-type" evidence="14">
    <location>
        <begin position="765"/>
        <end position="781"/>
    </location>
</feature>
<dbReference type="GO" id="GO:0003684">
    <property type="term" value="F:damaged DNA binding"/>
    <property type="evidence" value="ECO:0007669"/>
    <property type="project" value="TreeGrafter"/>
</dbReference>
<dbReference type="Gene3D" id="2.40.50.140">
    <property type="entry name" value="Nucleic acid-binding proteins"/>
    <property type="match status" value="4"/>
</dbReference>
<dbReference type="InterPro" id="IPR007199">
    <property type="entry name" value="Rep_factor-A_N"/>
</dbReference>
<keyword evidence="10" id="KW-0234">DNA repair</keyword>
<dbReference type="Pfam" id="PF00098">
    <property type="entry name" value="zf-CCHC"/>
    <property type="match status" value="2"/>
</dbReference>
<evidence type="ECO:0000256" key="6">
    <source>
        <dbReference type="ARBA" id="ARBA00022771"/>
    </source>
</evidence>
<dbReference type="FunFam" id="2.40.50.140:FF:000041">
    <property type="entry name" value="Replication protein A subunit"/>
    <property type="match status" value="1"/>
</dbReference>
<dbReference type="CDD" id="cd04475">
    <property type="entry name" value="RPA1_DBD_B"/>
    <property type="match status" value="1"/>
</dbReference>
<keyword evidence="4 13" id="KW-0479">Metal-binding</keyword>
<dbReference type="InterPro" id="IPR004591">
    <property type="entry name" value="Rfa1"/>
</dbReference>
<dbReference type="InterPro" id="IPR004365">
    <property type="entry name" value="NA-bd_OB_tRNA"/>
</dbReference>
<comment type="similarity">
    <text evidence="2 13">Belongs to the replication factor A protein 1 family.</text>
</comment>
<dbReference type="Gene3D" id="4.10.60.10">
    <property type="entry name" value="Zinc finger, CCHC-type"/>
    <property type="match status" value="2"/>
</dbReference>
<keyword evidence="16" id="KW-1185">Reference proteome</keyword>
<evidence type="ECO:0000256" key="11">
    <source>
        <dbReference type="ARBA" id="ARBA00023242"/>
    </source>
</evidence>
<keyword evidence="9" id="KW-0233">DNA recombination</keyword>
<sequence length="864" mass="92257">MGGGAMEVDLTHGAVAAMSRLARGLRPVLQVVGAPASAGGTDRYRFLLSDGVHSQEGILVPSLDSLVRTGRLRDGTVIRVLDYVCNSVCGRRVIIVIQLEVVQTECTLIGSPSSYQVNAAQPNIRSGSLGIHGSRAEQGVTDMAFSPAQGLLRSSIAARAENAVNNLPLSGLNSSVIKQNTIKAKMQQLSLNSHQRKMPAVRPSGQGFGPCPAELSCQQPPPVYVNRGSVANNGTPYVTPIAALNPYQGRWTIKGRVTAKTDNLHGRALSFDLLDAQGGEIRATCFGSMVAQFSDQLVVGNVYFISGGLLKPAHKLFNPLNNAYELILDSSTSIENCCSDDSGIPWQQYNFQPISEIVNMDNGAMVDLLGIVTSVSPSVMITRKDGTETQKKTLQLKDMSGCSVEITLWGNVCNAEGQLLHSMCISGSNPILALKGGRICEFNGKSVATISSSLIKINPDLPDAEKLMQWYITEGKLAVCTSLSQEISSMGKMYSRKTVAQIKDENLGRSDQPDWVTVEATISHINTDKFSYPACTREVNGKRCNRKVTNNGDGMWHCPKCQQSSQNCEHRYLFQCKIQDYTGTTNATAFQEAGQEIIGLSAEELFMIKNVDLDDARFTGIIHGACYQQFLLKLKVKEETFGDEACVKVSIMKAERLGHTSNTSRVFDLGAFDGLLADGRGSAPGANGVATAVNAGFTNSDAGRQAKVSGGMPNAAPSAARYACSTCGSTGHKVQNCPAAMDIQLPATGWGFTPSSYGSSASNARRCCKCDQPGHWARDCPWQATSYGSSASKAHLCSKCNQPGHWSRDCAVQAALHGSSAGNGNGSLGFCFRCNQFGHCPSDCPAPYSFAGGNGGRGWSGLQK</sequence>